<accession>A0A0F9B5C6</accession>
<dbReference type="EMBL" id="LAZR01051136">
    <property type="protein sequence ID" value="KKK85804.1"/>
    <property type="molecule type" value="Genomic_DNA"/>
</dbReference>
<reference evidence="1" key="1">
    <citation type="journal article" date="2015" name="Nature">
        <title>Complex archaea that bridge the gap between prokaryotes and eukaryotes.</title>
        <authorList>
            <person name="Spang A."/>
            <person name="Saw J.H."/>
            <person name="Jorgensen S.L."/>
            <person name="Zaremba-Niedzwiedzka K."/>
            <person name="Martijn J."/>
            <person name="Lind A.E."/>
            <person name="van Eijk R."/>
            <person name="Schleper C."/>
            <person name="Guy L."/>
            <person name="Ettema T.J."/>
        </authorList>
    </citation>
    <scope>NUCLEOTIDE SEQUENCE</scope>
</reference>
<proteinExistence type="predicted"/>
<protein>
    <submittedName>
        <fullName evidence="1">Uncharacterized protein</fullName>
    </submittedName>
</protein>
<name>A0A0F9B5C6_9ZZZZ</name>
<dbReference type="AlphaFoldDB" id="A0A0F9B5C6"/>
<evidence type="ECO:0000313" key="1">
    <source>
        <dbReference type="EMBL" id="KKK85804.1"/>
    </source>
</evidence>
<gene>
    <name evidence="1" type="ORF">LCGC14_2769570</name>
</gene>
<sequence length="66" mass="7721">MKDKPVEQRRPKKNKRKAALARALRKRGGQVLHEQRTGGFKFIDNKQKYVKAQDEAKKKEMKGQTL</sequence>
<organism evidence="1">
    <name type="scientific">marine sediment metagenome</name>
    <dbReference type="NCBI Taxonomy" id="412755"/>
    <lineage>
        <taxon>unclassified sequences</taxon>
        <taxon>metagenomes</taxon>
        <taxon>ecological metagenomes</taxon>
    </lineage>
</organism>
<comment type="caution">
    <text evidence="1">The sequence shown here is derived from an EMBL/GenBank/DDBJ whole genome shotgun (WGS) entry which is preliminary data.</text>
</comment>